<gene>
    <name evidence="1" type="ORF">CALMAC_LOCUS18842</name>
</gene>
<evidence type="ECO:0000313" key="1">
    <source>
        <dbReference type="EMBL" id="VEN61430.1"/>
    </source>
</evidence>
<proteinExistence type="predicted"/>
<dbReference type="AlphaFoldDB" id="A0A653DMH3"/>
<reference evidence="1 2" key="1">
    <citation type="submission" date="2019-01" db="EMBL/GenBank/DDBJ databases">
        <authorList>
            <person name="Sayadi A."/>
        </authorList>
    </citation>
    <scope>NUCLEOTIDE SEQUENCE [LARGE SCALE GENOMIC DNA]</scope>
</reference>
<organism evidence="1 2">
    <name type="scientific">Callosobruchus maculatus</name>
    <name type="common">Southern cowpea weevil</name>
    <name type="synonym">Pulse bruchid</name>
    <dbReference type="NCBI Taxonomy" id="64391"/>
    <lineage>
        <taxon>Eukaryota</taxon>
        <taxon>Metazoa</taxon>
        <taxon>Ecdysozoa</taxon>
        <taxon>Arthropoda</taxon>
        <taxon>Hexapoda</taxon>
        <taxon>Insecta</taxon>
        <taxon>Pterygota</taxon>
        <taxon>Neoptera</taxon>
        <taxon>Endopterygota</taxon>
        <taxon>Coleoptera</taxon>
        <taxon>Polyphaga</taxon>
        <taxon>Cucujiformia</taxon>
        <taxon>Chrysomeloidea</taxon>
        <taxon>Chrysomelidae</taxon>
        <taxon>Bruchinae</taxon>
        <taxon>Bruchini</taxon>
        <taxon>Callosobruchus</taxon>
    </lineage>
</organism>
<dbReference type="Proteomes" id="UP000410492">
    <property type="component" value="Unassembled WGS sequence"/>
</dbReference>
<dbReference type="EMBL" id="CAACVG010013175">
    <property type="protein sequence ID" value="VEN61430.1"/>
    <property type="molecule type" value="Genomic_DNA"/>
</dbReference>
<evidence type="ECO:0000313" key="2">
    <source>
        <dbReference type="Proteomes" id="UP000410492"/>
    </source>
</evidence>
<protein>
    <submittedName>
        <fullName evidence="1">Uncharacterized protein</fullName>
    </submittedName>
</protein>
<accession>A0A653DMH3</accession>
<name>A0A653DMH3_CALMS</name>
<keyword evidence="2" id="KW-1185">Reference proteome</keyword>
<sequence>MEISSQSILKVSQPITWKRESSENCEENEGAVPRTGEQEIWRLDDSNLTIVLTYNIYVFVFTSFTNFTIDGIILRDCTYLNILFWLNLKSVVKTLEYPGKIYLFLYTRRSWSESAILNRSQ</sequence>